<dbReference type="Proteomes" id="UP000775213">
    <property type="component" value="Unassembled WGS sequence"/>
</dbReference>
<gene>
    <name evidence="2" type="ORF">IEQ34_000408</name>
</gene>
<keyword evidence="3" id="KW-1185">Reference proteome</keyword>
<dbReference type="AlphaFoldDB" id="A0AAV7H8Y2"/>
<reference evidence="2 3" key="1">
    <citation type="journal article" date="2021" name="Hortic Res">
        <title>Chromosome-scale assembly of the Dendrobium chrysotoxum genome enhances the understanding of orchid evolution.</title>
        <authorList>
            <person name="Zhang Y."/>
            <person name="Zhang G.Q."/>
            <person name="Zhang D."/>
            <person name="Liu X.D."/>
            <person name="Xu X.Y."/>
            <person name="Sun W.H."/>
            <person name="Yu X."/>
            <person name="Zhu X."/>
            <person name="Wang Z.W."/>
            <person name="Zhao X."/>
            <person name="Zhong W.Y."/>
            <person name="Chen H."/>
            <person name="Yin W.L."/>
            <person name="Huang T."/>
            <person name="Niu S.C."/>
            <person name="Liu Z.J."/>
        </authorList>
    </citation>
    <scope>NUCLEOTIDE SEQUENCE [LARGE SCALE GENOMIC DNA]</scope>
    <source>
        <strain evidence="2">Lindl</strain>
    </source>
</reference>
<name>A0AAV7H8Y2_DENCH</name>
<proteinExistence type="predicted"/>
<sequence length="118" mass="12881">MTKGDSRPAAQNNDERGSSKGAKSNDIASTVTGDSLIILYKKFHFPNDLVAKVPKRSDRARLPPPGYLTISESNLRAGLQFPPPLGLVDIIARCGVSFAQFSHRAMSVLMGLIAFFRY</sequence>
<evidence type="ECO:0000313" key="3">
    <source>
        <dbReference type="Proteomes" id="UP000775213"/>
    </source>
</evidence>
<evidence type="ECO:0000313" key="2">
    <source>
        <dbReference type="EMBL" id="KAH0470685.1"/>
    </source>
</evidence>
<protein>
    <submittedName>
        <fullName evidence="2">Uncharacterized protein</fullName>
    </submittedName>
</protein>
<organism evidence="2 3">
    <name type="scientific">Dendrobium chrysotoxum</name>
    <name type="common">Orchid</name>
    <dbReference type="NCBI Taxonomy" id="161865"/>
    <lineage>
        <taxon>Eukaryota</taxon>
        <taxon>Viridiplantae</taxon>
        <taxon>Streptophyta</taxon>
        <taxon>Embryophyta</taxon>
        <taxon>Tracheophyta</taxon>
        <taxon>Spermatophyta</taxon>
        <taxon>Magnoliopsida</taxon>
        <taxon>Liliopsida</taxon>
        <taxon>Asparagales</taxon>
        <taxon>Orchidaceae</taxon>
        <taxon>Epidendroideae</taxon>
        <taxon>Malaxideae</taxon>
        <taxon>Dendrobiinae</taxon>
        <taxon>Dendrobium</taxon>
    </lineage>
</organism>
<feature type="region of interest" description="Disordered" evidence="1">
    <location>
        <begin position="1"/>
        <end position="27"/>
    </location>
</feature>
<dbReference type="EMBL" id="JAGFBR010000001">
    <property type="protein sequence ID" value="KAH0470685.1"/>
    <property type="molecule type" value="Genomic_DNA"/>
</dbReference>
<evidence type="ECO:0000256" key="1">
    <source>
        <dbReference type="SAM" id="MobiDB-lite"/>
    </source>
</evidence>
<accession>A0AAV7H8Y2</accession>
<comment type="caution">
    <text evidence="2">The sequence shown here is derived from an EMBL/GenBank/DDBJ whole genome shotgun (WGS) entry which is preliminary data.</text>
</comment>